<dbReference type="RefSeq" id="WP_211283352.1">
    <property type="nucleotide sequence ID" value="NZ_PDJC01000001.1"/>
</dbReference>
<dbReference type="Proteomes" id="UP000226079">
    <property type="component" value="Unassembled WGS sequence"/>
</dbReference>
<protein>
    <submittedName>
        <fullName evidence="5">Acyl-CoA thioesterase YciA</fullName>
    </submittedName>
</protein>
<evidence type="ECO:0000259" key="4">
    <source>
        <dbReference type="PROSITE" id="PS51770"/>
    </source>
</evidence>
<proteinExistence type="inferred from homology"/>
<evidence type="ECO:0000256" key="2">
    <source>
        <dbReference type="ARBA" id="ARBA00022801"/>
    </source>
</evidence>
<comment type="similarity">
    <text evidence="1">Belongs to the acyl coenzyme A hydrolase family.</text>
</comment>
<comment type="caution">
    <text evidence="5">The sequence shown here is derived from an EMBL/GenBank/DDBJ whole genome shotgun (WGS) entry which is preliminary data.</text>
</comment>
<evidence type="ECO:0000256" key="3">
    <source>
        <dbReference type="PROSITE-ProRule" id="PRU01106"/>
    </source>
</evidence>
<gene>
    <name evidence="5" type="ORF">ATK74_2166</name>
</gene>
<name>A0A2A9CT17_9ACTN</name>
<evidence type="ECO:0000256" key="1">
    <source>
        <dbReference type="ARBA" id="ARBA00010458"/>
    </source>
</evidence>
<dbReference type="GO" id="GO:0006637">
    <property type="term" value="P:acyl-CoA metabolic process"/>
    <property type="evidence" value="ECO:0007669"/>
    <property type="project" value="TreeGrafter"/>
</dbReference>
<dbReference type="AlphaFoldDB" id="A0A2A9CT17"/>
<keyword evidence="6" id="KW-1185">Reference proteome</keyword>
<reference evidence="5 6" key="1">
    <citation type="submission" date="2017-10" db="EMBL/GenBank/DDBJ databases">
        <title>Sequencing the genomes of 1000 actinobacteria strains.</title>
        <authorList>
            <person name="Klenk H.-P."/>
        </authorList>
    </citation>
    <scope>NUCLEOTIDE SEQUENCE [LARGE SCALE GENOMIC DNA]</scope>
    <source>
        <strain evidence="5 6">DSM 15597</strain>
    </source>
</reference>
<dbReference type="InterPro" id="IPR033120">
    <property type="entry name" value="HOTDOG_ACOT"/>
</dbReference>
<dbReference type="GO" id="GO:0052816">
    <property type="term" value="F:long-chain fatty acyl-CoA hydrolase activity"/>
    <property type="evidence" value="ECO:0007669"/>
    <property type="project" value="TreeGrafter"/>
</dbReference>
<dbReference type="EMBL" id="PDJC01000001">
    <property type="protein sequence ID" value="PFG17593.1"/>
    <property type="molecule type" value="Genomic_DNA"/>
</dbReference>
<feature type="domain" description="HotDog ACOT-type" evidence="4">
    <location>
        <begin position="15"/>
        <end position="130"/>
    </location>
</feature>
<dbReference type="GO" id="GO:0009062">
    <property type="term" value="P:fatty acid catabolic process"/>
    <property type="evidence" value="ECO:0007669"/>
    <property type="project" value="TreeGrafter"/>
</dbReference>
<evidence type="ECO:0000313" key="5">
    <source>
        <dbReference type="EMBL" id="PFG17593.1"/>
    </source>
</evidence>
<dbReference type="PANTHER" id="PTHR11049">
    <property type="entry name" value="ACYL COENZYME A THIOESTER HYDROLASE"/>
    <property type="match status" value="1"/>
</dbReference>
<dbReference type="PANTHER" id="PTHR11049:SF5">
    <property type="entry name" value="ACYL-COA THIOESTER HYDROLASE YCIA"/>
    <property type="match status" value="1"/>
</dbReference>
<dbReference type="CDD" id="cd03442">
    <property type="entry name" value="BFIT_BACH"/>
    <property type="match status" value="1"/>
</dbReference>
<evidence type="ECO:0000313" key="6">
    <source>
        <dbReference type="Proteomes" id="UP000226079"/>
    </source>
</evidence>
<organism evidence="5 6">
    <name type="scientific">Propionicimonas paludicola</name>
    <dbReference type="NCBI Taxonomy" id="185243"/>
    <lineage>
        <taxon>Bacteria</taxon>
        <taxon>Bacillati</taxon>
        <taxon>Actinomycetota</taxon>
        <taxon>Actinomycetes</taxon>
        <taxon>Propionibacteriales</taxon>
        <taxon>Nocardioidaceae</taxon>
        <taxon>Propionicimonas</taxon>
    </lineage>
</organism>
<sequence length="146" mass="16407">MEADHTEPQSDDREPRGVLVLRTLAMPRDTNPWGDIFGGWILSQMDVAAGLMAGEVAQGRSATVTVDGVVFHRPVIVGHTVCIYAELLRVGRSSMDIRLEVWTRDLVHRWEPERDFVAEAVFRYVAVDAEGAPRMIPDNPEFFTRS</sequence>
<dbReference type="InterPro" id="IPR040170">
    <property type="entry name" value="Cytosol_ACT"/>
</dbReference>
<dbReference type="PROSITE" id="PS51770">
    <property type="entry name" value="HOTDOG_ACOT"/>
    <property type="match status" value="1"/>
</dbReference>
<dbReference type="InterPro" id="IPR029069">
    <property type="entry name" value="HotDog_dom_sf"/>
</dbReference>
<dbReference type="GO" id="GO:0005829">
    <property type="term" value="C:cytosol"/>
    <property type="evidence" value="ECO:0007669"/>
    <property type="project" value="TreeGrafter"/>
</dbReference>
<dbReference type="Gene3D" id="3.10.129.10">
    <property type="entry name" value="Hotdog Thioesterase"/>
    <property type="match status" value="1"/>
</dbReference>
<accession>A0A2A9CT17</accession>
<dbReference type="Pfam" id="PF03061">
    <property type="entry name" value="4HBT"/>
    <property type="match status" value="1"/>
</dbReference>
<dbReference type="InterPro" id="IPR006683">
    <property type="entry name" value="Thioestr_dom"/>
</dbReference>
<keyword evidence="2 3" id="KW-0378">Hydrolase</keyword>
<dbReference type="SUPFAM" id="SSF54637">
    <property type="entry name" value="Thioesterase/thiol ester dehydrase-isomerase"/>
    <property type="match status" value="1"/>
</dbReference>